<gene>
    <name evidence="12" type="ORF">H4Q32_000958</name>
</gene>
<dbReference type="PROSITE" id="PS51192">
    <property type="entry name" value="HELICASE_ATP_BIND_1"/>
    <property type="match status" value="1"/>
</dbReference>
<sequence length="1297" mass="147755">MEDDSSLHRLEGSDPSVQVGGLIVKKKSASTEQHVFRAPAPRTSLLGLDLLAAQKRKEREGKERPDDQPKKSKVSSYKDWEEGKSDSGSDDENQEDGDNKNRKKERKYRVTGSETPSNPGGVSEEFKQRHQQREKDRREHGVYASSKEDKNRDKDRSRDRDRDHDRHRDRDRRRDRDERESSRSRGSSSSRSERGDGSVRSERSQRDGWSDRMSRGTRRDEPESPRNRPKDLATPSRSSWDEDDSGYSSSRHSHWESPSPAPSQREYDRSERSHRSVRDSERRDRSSKPQYPAETPLPTPSYKYNEWANDRKHLGSTPRLSRGKVAVLVSINCVMSKQQADRDWYMMDEGFDEFHNPLTSSSDEYVKKREQILQKQTQKRISAQKRQINEDNERWETNRMLTSGVVQRLEVDEDFEEDNATRVHLLVHNLVPPFLDGRIVFTKQPEPVIPVKDATSDMAIISRKGSQLVRRHREQKERKKAQHKHWELAGTKLGDIMGIKKTEEDGSDGKAVGEDGNEKNEASSEFAKKKTLLEQRQYLPIFAVRQQLLNIIRDNNIVIVVGETGSGKTTQLTQYLHEDGYTSYGMVGCTQPRRVAAMSVAKRVGYAIRFEDCTSEKTVIKYMTDGILLRESLRESDLDHYSAVIMDEAHERSLNTDVLFGLLREVVSRRSDLKLIVTSATMDSDKFAAFFGNVPIFHIPGRTFPVDILFSKVPQEDYVEAAVKQALQIHLSGMVGDILIFMPGQEDIEVTSDQIVERLEDLENAPPLAVLPIYSQLPSDLQAKIFQKAPDGVRKCIVATNIAETSLTVDGIMFVVDSGYCKLKVFNPRIGMDALQVYPISQANANQRAGRAGRTGPGQCYSEAWRLQEGDGKSRGCGDTLSRCFAVTQRKLTQGIVLPPYLSLWSGEESCDILRCSGVVCKWLFVMGFPLDLLKVGRLYTQSAFKNEMLTTTIPEIQRTNLANVVLLLKSLGVQDLLLFHFMDPPPEDNMLNSMYQLWILGALDNTGALTPTGRLMVEFPLDPALSKMLIVSCDMGCSADILIIVSMLSVPSIFYRPKGREEESDQVREKFSVPESDHLTYLNVYLQWKNNNYSSIWCNDHFIHTKAMRKVREVRAQLKDIMVQQKMNLVSCGSDWDVIRKCICAAYFHQAAKLKGIGEYVNVRTGMPCHLHPTSALFGMGYTPDYIIYHELVMTTKEYMQCVTAVDGEWLAELGPMFYSIKHAGKSRQENRRRAKEEITNMEEEMSLAQEQIRARKEEQDRKNNVGSVRAIKICTPGRKEETPMTPKRTPARFGL</sequence>
<feature type="compositionally biased region" description="Basic and acidic residues" evidence="9">
    <location>
        <begin position="191"/>
        <end position="231"/>
    </location>
</feature>
<feature type="compositionally biased region" description="Basic and acidic residues" evidence="9">
    <location>
        <begin position="265"/>
        <end position="287"/>
    </location>
</feature>
<dbReference type="Pfam" id="PF04408">
    <property type="entry name" value="WHD_HA2"/>
    <property type="match status" value="1"/>
</dbReference>
<evidence type="ECO:0000256" key="5">
    <source>
        <dbReference type="ARBA" id="ARBA00022840"/>
    </source>
</evidence>
<dbReference type="InterPro" id="IPR011709">
    <property type="entry name" value="DEAD-box_helicase_OB_fold"/>
</dbReference>
<name>A0ABQ8MHR7_LABRO</name>
<evidence type="ECO:0000313" key="13">
    <source>
        <dbReference type="Proteomes" id="UP000830375"/>
    </source>
</evidence>
<evidence type="ECO:0000256" key="3">
    <source>
        <dbReference type="ARBA" id="ARBA00022801"/>
    </source>
</evidence>
<accession>A0ABQ8MHR7</accession>
<dbReference type="Pfam" id="PF21010">
    <property type="entry name" value="HA2_C"/>
    <property type="match status" value="1"/>
</dbReference>
<dbReference type="Gene3D" id="1.20.120.1080">
    <property type="match status" value="1"/>
</dbReference>
<dbReference type="SMART" id="SM00487">
    <property type="entry name" value="DEXDc"/>
    <property type="match status" value="1"/>
</dbReference>
<dbReference type="Pfam" id="PF07717">
    <property type="entry name" value="OB_NTP_bind"/>
    <property type="match status" value="1"/>
</dbReference>
<dbReference type="SUPFAM" id="SSF52540">
    <property type="entry name" value="P-loop containing nucleoside triphosphate hydrolases"/>
    <property type="match status" value="2"/>
</dbReference>
<dbReference type="SMART" id="SM00490">
    <property type="entry name" value="HELICc"/>
    <property type="match status" value="1"/>
</dbReference>
<dbReference type="Gene3D" id="3.40.50.300">
    <property type="entry name" value="P-loop containing nucleotide triphosphate hydrolases"/>
    <property type="match status" value="2"/>
</dbReference>
<dbReference type="GO" id="GO:0004386">
    <property type="term" value="F:helicase activity"/>
    <property type="evidence" value="ECO:0007669"/>
    <property type="project" value="UniProtKB-KW"/>
</dbReference>
<feature type="compositionally biased region" description="Basic and acidic residues" evidence="9">
    <location>
        <begin position="1"/>
        <end position="12"/>
    </location>
</feature>
<keyword evidence="5" id="KW-0067">ATP-binding</keyword>
<dbReference type="PANTHER" id="PTHR18934:SF91">
    <property type="entry name" value="PRE-MRNA-SPLICING FACTOR ATP-DEPENDENT RNA HELICASE PRP16"/>
    <property type="match status" value="1"/>
</dbReference>
<organism evidence="12 13">
    <name type="scientific">Labeo rohita</name>
    <name type="common">Indian major carp</name>
    <name type="synonym">Cyprinus rohita</name>
    <dbReference type="NCBI Taxonomy" id="84645"/>
    <lineage>
        <taxon>Eukaryota</taxon>
        <taxon>Metazoa</taxon>
        <taxon>Chordata</taxon>
        <taxon>Craniata</taxon>
        <taxon>Vertebrata</taxon>
        <taxon>Euteleostomi</taxon>
        <taxon>Actinopterygii</taxon>
        <taxon>Neopterygii</taxon>
        <taxon>Teleostei</taxon>
        <taxon>Ostariophysi</taxon>
        <taxon>Cypriniformes</taxon>
        <taxon>Cyprinidae</taxon>
        <taxon>Labeoninae</taxon>
        <taxon>Labeonini</taxon>
        <taxon>Labeo</taxon>
    </lineage>
</organism>
<evidence type="ECO:0000256" key="9">
    <source>
        <dbReference type="SAM" id="MobiDB-lite"/>
    </source>
</evidence>
<comment type="similarity">
    <text evidence="6">Belongs to the DEAD box helicase family. DEAH subfamily. PRP16 sub-subfamily.</text>
</comment>
<feature type="region of interest" description="Disordered" evidence="9">
    <location>
        <begin position="1"/>
        <end position="304"/>
    </location>
</feature>
<evidence type="ECO:0000256" key="6">
    <source>
        <dbReference type="ARBA" id="ARBA00038040"/>
    </source>
</evidence>
<feature type="compositionally biased region" description="Basic and acidic residues" evidence="9">
    <location>
        <begin position="55"/>
        <end position="87"/>
    </location>
</feature>
<feature type="region of interest" description="Disordered" evidence="9">
    <location>
        <begin position="501"/>
        <end position="523"/>
    </location>
</feature>
<comment type="catalytic activity">
    <reaction evidence="7">
        <text>ATP + H2O = ADP + phosphate + H(+)</text>
        <dbReference type="Rhea" id="RHEA:13065"/>
        <dbReference type="ChEBI" id="CHEBI:15377"/>
        <dbReference type="ChEBI" id="CHEBI:15378"/>
        <dbReference type="ChEBI" id="CHEBI:30616"/>
        <dbReference type="ChEBI" id="CHEBI:43474"/>
        <dbReference type="ChEBI" id="CHEBI:456216"/>
        <dbReference type="EC" id="3.6.4.13"/>
    </reaction>
</comment>
<dbReference type="InterPro" id="IPR027417">
    <property type="entry name" value="P-loop_NTPase"/>
</dbReference>
<keyword evidence="13" id="KW-1185">Reference proteome</keyword>
<dbReference type="EMBL" id="JACTAM010000007">
    <property type="protein sequence ID" value="KAI2662175.1"/>
    <property type="molecule type" value="Genomic_DNA"/>
</dbReference>
<feature type="domain" description="Helicase C-terminal" evidence="11">
    <location>
        <begin position="705"/>
        <end position="893"/>
    </location>
</feature>
<evidence type="ECO:0000256" key="1">
    <source>
        <dbReference type="ARBA" id="ARBA00012552"/>
    </source>
</evidence>
<evidence type="ECO:0000256" key="8">
    <source>
        <dbReference type="SAM" id="Coils"/>
    </source>
</evidence>
<reference evidence="12 13" key="1">
    <citation type="submission" date="2022-01" db="EMBL/GenBank/DDBJ databases">
        <title>A high-quality chromosome-level genome assembly of rohu carp, Labeo rohita.</title>
        <authorList>
            <person name="Arick M.A. II"/>
            <person name="Hsu C.-Y."/>
            <person name="Magbanua Z."/>
            <person name="Pechanova O."/>
            <person name="Grover C."/>
            <person name="Miller E."/>
            <person name="Thrash A."/>
            <person name="Ezzel L."/>
            <person name="Alam S."/>
            <person name="Benzie J."/>
            <person name="Hamilton M."/>
            <person name="Karsi A."/>
            <person name="Lawrence M.L."/>
            <person name="Peterson D.G."/>
        </authorList>
    </citation>
    <scope>NUCLEOTIDE SEQUENCE [LARGE SCALE GENOMIC DNA]</scope>
    <source>
        <strain evidence="13">BAU-BD-2019</strain>
        <tissue evidence="12">Blood</tissue>
    </source>
</reference>
<evidence type="ECO:0000256" key="4">
    <source>
        <dbReference type="ARBA" id="ARBA00022806"/>
    </source>
</evidence>
<feature type="region of interest" description="Disordered" evidence="9">
    <location>
        <begin position="1277"/>
        <end position="1297"/>
    </location>
</feature>
<proteinExistence type="inferred from homology"/>
<keyword evidence="8" id="KW-0175">Coiled coil</keyword>
<dbReference type="EC" id="3.6.4.13" evidence="1"/>
<feature type="coiled-coil region" evidence="8">
    <location>
        <begin position="1226"/>
        <end position="1260"/>
    </location>
</feature>
<dbReference type="Pfam" id="PF00271">
    <property type="entry name" value="Helicase_C"/>
    <property type="match status" value="1"/>
</dbReference>
<feature type="domain" description="Helicase ATP-binding" evidence="10">
    <location>
        <begin position="549"/>
        <end position="700"/>
    </location>
</feature>
<evidence type="ECO:0000313" key="12">
    <source>
        <dbReference type="EMBL" id="KAI2662175.1"/>
    </source>
</evidence>
<keyword evidence="4 12" id="KW-0347">Helicase</keyword>
<dbReference type="PROSITE" id="PS00690">
    <property type="entry name" value="DEAH_ATP_HELICASE"/>
    <property type="match status" value="1"/>
</dbReference>
<dbReference type="CDD" id="cd18791">
    <property type="entry name" value="SF2_C_RHA"/>
    <property type="match status" value="1"/>
</dbReference>
<dbReference type="Proteomes" id="UP000830375">
    <property type="component" value="Unassembled WGS sequence"/>
</dbReference>
<keyword evidence="3" id="KW-0378">Hydrolase</keyword>
<evidence type="ECO:0000256" key="7">
    <source>
        <dbReference type="ARBA" id="ARBA00047984"/>
    </source>
</evidence>
<dbReference type="InterPro" id="IPR001650">
    <property type="entry name" value="Helicase_C-like"/>
</dbReference>
<dbReference type="InterPro" id="IPR048333">
    <property type="entry name" value="HA2_WH"/>
</dbReference>
<dbReference type="SMART" id="SM00847">
    <property type="entry name" value="HA2"/>
    <property type="match status" value="1"/>
</dbReference>
<evidence type="ECO:0000259" key="10">
    <source>
        <dbReference type="PROSITE" id="PS51192"/>
    </source>
</evidence>
<dbReference type="InterPro" id="IPR014001">
    <property type="entry name" value="Helicase_ATP-bd"/>
</dbReference>
<dbReference type="PANTHER" id="PTHR18934">
    <property type="entry name" value="ATP-DEPENDENT RNA HELICASE"/>
    <property type="match status" value="1"/>
</dbReference>
<dbReference type="PROSITE" id="PS51194">
    <property type="entry name" value="HELICASE_CTER"/>
    <property type="match status" value="1"/>
</dbReference>
<keyword evidence="2" id="KW-0547">Nucleotide-binding</keyword>
<dbReference type="InterPro" id="IPR002464">
    <property type="entry name" value="DNA/RNA_helicase_DEAH_CS"/>
</dbReference>
<evidence type="ECO:0000259" key="11">
    <source>
        <dbReference type="PROSITE" id="PS51194"/>
    </source>
</evidence>
<dbReference type="InterPro" id="IPR007502">
    <property type="entry name" value="Helicase-assoc_dom"/>
</dbReference>
<protein>
    <recommendedName>
        <fullName evidence="1">RNA helicase</fullName>
        <ecNumber evidence="1">3.6.4.13</ecNumber>
    </recommendedName>
</protein>
<feature type="compositionally biased region" description="Basic and acidic residues" evidence="9">
    <location>
        <begin position="124"/>
        <end position="183"/>
    </location>
</feature>
<evidence type="ECO:0000256" key="2">
    <source>
        <dbReference type="ARBA" id="ARBA00022741"/>
    </source>
</evidence>
<comment type="caution">
    <text evidence="12">The sequence shown here is derived from an EMBL/GenBank/DDBJ whole genome shotgun (WGS) entry which is preliminary data.</text>
</comment>